<evidence type="ECO:0000313" key="11">
    <source>
        <dbReference type="Proteomes" id="UP001596472"/>
    </source>
</evidence>
<evidence type="ECO:0000256" key="3">
    <source>
        <dbReference type="ARBA" id="ARBA00022723"/>
    </source>
</evidence>
<feature type="signal peptide" evidence="8">
    <location>
        <begin position="1"/>
        <end position="21"/>
    </location>
</feature>
<reference evidence="11" key="1">
    <citation type="journal article" date="2019" name="Int. J. Syst. Evol. Microbiol.">
        <title>The Global Catalogue of Microorganisms (GCM) 10K type strain sequencing project: providing services to taxonomists for standard genome sequencing and annotation.</title>
        <authorList>
            <consortium name="The Broad Institute Genomics Platform"/>
            <consortium name="The Broad Institute Genome Sequencing Center for Infectious Disease"/>
            <person name="Wu L."/>
            <person name="Ma J."/>
        </authorList>
    </citation>
    <scope>NUCLEOTIDE SEQUENCE [LARGE SCALE GENOMIC DNA]</scope>
    <source>
        <strain evidence="11">CGMCC 4.1467</strain>
    </source>
</reference>
<dbReference type="EMBL" id="JBHTBS010000001">
    <property type="protein sequence ID" value="MFC7336028.1"/>
    <property type="molecule type" value="Genomic_DNA"/>
</dbReference>
<dbReference type="PROSITE" id="PS00523">
    <property type="entry name" value="SULFATASE_1"/>
    <property type="match status" value="1"/>
</dbReference>
<dbReference type="CDD" id="cd16144">
    <property type="entry name" value="ARS_like"/>
    <property type="match status" value="1"/>
</dbReference>
<dbReference type="Proteomes" id="UP001596472">
    <property type="component" value="Unassembled WGS sequence"/>
</dbReference>
<feature type="region of interest" description="Disordered" evidence="7">
    <location>
        <begin position="475"/>
        <end position="514"/>
    </location>
</feature>
<evidence type="ECO:0000256" key="1">
    <source>
        <dbReference type="ARBA" id="ARBA00001913"/>
    </source>
</evidence>
<comment type="caution">
    <text evidence="10">The sequence shown here is derived from an EMBL/GenBank/DDBJ whole genome shotgun (WGS) entry which is preliminary data.</text>
</comment>
<dbReference type="InterPro" id="IPR017850">
    <property type="entry name" value="Alkaline_phosphatase_core_sf"/>
</dbReference>
<accession>A0ABW2L3Z2</accession>
<keyword evidence="4 8" id="KW-0732">Signal</keyword>
<dbReference type="InterPro" id="IPR050738">
    <property type="entry name" value="Sulfatase"/>
</dbReference>
<comment type="cofactor">
    <cofactor evidence="1">
        <name>Ca(2+)</name>
        <dbReference type="ChEBI" id="CHEBI:29108"/>
    </cofactor>
</comment>
<dbReference type="SUPFAM" id="SSF53649">
    <property type="entry name" value="Alkaline phosphatase-like"/>
    <property type="match status" value="1"/>
</dbReference>
<evidence type="ECO:0000256" key="4">
    <source>
        <dbReference type="ARBA" id="ARBA00022729"/>
    </source>
</evidence>
<evidence type="ECO:0000259" key="9">
    <source>
        <dbReference type="Pfam" id="PF00884"/>
    </source>
</evidence>
<dbReference type="InterPro" id="IPR000917">
    <property type="entry name" value="Sulfatase_N"/>
</dbReference>
<dbReference type="Gene3D" id="3.40.720.10">
    <property type="entry name" value="Alkaline Phosphatase, subunit A"/>
    <property type="match status" value="1"/>
</dbReference>
<evidence type="ECO:0000313" key="10">
    <source>
        <dbReference type="EMBL" id="MFC7336028.1"/>
    </source>
</evidence>
<proteinExistence type="inferred from homology"/>
<keyword evidence="11" id="KW-1185">Reference proteome</keyword>
<feature type="domain" description="Sulfatase N-terminal" evidence="9">
    <location>
        <begin position="26"/>
        <end position="362"/>
    </location>
</feature>
<gene>
    <name evidence="10" type="ORF">ACFQY0_02470</name>
</gene>
<evidence type="ECO:0000256" key="6">
    <source>
        <dbReference type="ARBA" id="ARBA00022837"/>
    </source>
</evidence>
<dbReference type="PANTHER" id="PTHR42693:SF42">
    <property type="entry name" value="ARYLSULFATASE G"/>
    <property type="match status" value="1"/>
</dbReference>
<keyword evidence="3" id="KW-0479">Metal-binding</keyword>
<dbReference type="PANTHER" id="PTHR42693">
    <property type="entry name" value="ARYLSULFATASE FAMILY MEMBER"/>
    <property type="match status" value="1"/>
</dbReference>
<keyword evidence="5" id="KW-0378">Hydrolase</keyword>
<name>A0ABW2L3Z2_9BACT</name>
<evidence type="ECO:0000256" key="8">
    <source>
        <dbReference type="SAM" id="SignalP"/>
    </source>
</evidence>
<evidence type="ECO:0000256" key="5">
    <source>
        <dbReference type="ARBA" id="ARBA00022801"/>
    </source>
</evidence>
<organism evidence="10 11">
    <name type="scientific">Haloferula chungangensis</name>
    <dbReference type="NCBI Taxonomy" id="1048331"/>
    <lineage>
        <taxon>Bacteria</taxon>
        <taxon>Pseudomonadati</taxon>
        <taxon>Verrucomicrobiota</taxon>
        <taxon>Verrucomicrobiia</taxon>
        <taxon>Verrucomicrobiales</taxon>
        <taxon>Verrucomicrobiaceae</taxon>
        <taxon>Haloferula</taxon>
    </lineage>
</organism>
<protein>
    <submittedName>
        <fullName evidence="10">Sulfatase</fullName>
    </submittedName>
</protein>
<sequence length="514" mass="56938">MKPLRSILTTLLIIAPALLQAKDAKPNIVFILADDLGWADTTLYGHTKLYETPNIERLAKRGMTFTRAYSDSPLCSPTRSAILTGLSPARTGLTTPNCHTPPIVLKATPGKKAAAGHKSIQPTPVSRLNTKYPTLSKTLKAAGYATGHFGKWHLGSKPYSALEHGFDVDIPHWPGPGPAGSFVAPWKFKDFDHDPDIPNEHIEDRMAKEAAAFMEANRDKPFFLNYWMFSVHAPFDAKKELIAKYRKRINPDEPQRSAIYAAMIESMDDAVGTLLDTIDRLGIADNTIIVFYSDNGGNMYNQVEGSTPTSNAPLRGGKANVYEGGVRVPCIVDWPGLVKPETRSDSLIQGADFYPTFVQALGLPVEPNQQFDGVSILPALEGKPLERETIFSYFPHSPPIPGWLPPSVTVWRGDWKLIRLFHQGEDGAHRWLLYNLREDIGEKNDLSQKEPERVKSMDLLIEAFLKDTNAVTPVPNPNFKPSAYHPEREGVAKLKPIAKGKPPADKKRPVKPKS</sequence>
<dbReference type="RefSeq" id="WP_379708734.1">
    <property type="nucleotide sequence ID" value="NZ_JBHTBS010000001.1"/>
</dbReference>
<feature type="chain" id="PRO_5046281827" evidence="8">
    <location>
        <begin position="22"/>
        <end position="514"/>
    </location>
</feature>
<dbReference type="Gene3D" id="3.30.1120.10">
    <property type="match status" value="1"/>
</dbReference>
<dbReference type="Pfam" id="PF00884">
    <property type="entry name" value="Sulfatase"/>
    <property type="match status" value="1"/>
</dbReference>
<comment type="similarity">
    <text evidence="2">Belongs to the sulfatase family.</text>
</comment>
<keyword evidence="6" id="KW-0106">Calcium</keyword>
<evidence type="ECO:0000256" key="2">
    <source>
        <dbReference type="ARBA" id="ARBA00008779"/>
    </source>
</evidence>
<evidence type="ECO:0000256" key="7">
    <source>
        <dbReference type="SAM" id="MobiDB-lite"/>
    </source>
</evidence>
<dbReference type="InterPro" id="IPR024607">
    <property type="entry name" value="Sulfatase_CS"/>
</dbReference>